<reference evidence="1" key="1">
    <citation type="submission" date="2020-06" db="EMBL/GenBank/DDBJ databases">
        <title>Draft genome of Bugula neritina, a colonial animal packing powerful symbionts and potential medicines.</title>
        <authorList>
            <person name="Rayko M."/>
        </authorList>
    </citation>
    <scope>NUCLEOTIDE SEQUENCE [LARGE SCALE GENOMIC DNA]</scope>
    <source>
        <strain evidence="1">Kwan_BN1</strain>
    </source>
</reference>
<comment type="caution">
    <text evidence="1">The sequence shown here is derived from an EMBL/GenBank/DDBJ whole genome shotgun (WGS) entry which is preliminary data.</text>
</comment>
<gene>
    <name evidence="1" type="ORF">EB796_000014</name>
</gene>
<accession>A0A7J7KU06</accession>
<dbReference type="Proteomes" id="UP000593567">
    <property type="component" value="Unassembled WGS sequence"/>
</dbReference>
<keyword evidence="2" id="KW-1185">Reference proteome</keyword>
<sequence>MSKSVLSFDTRKYLQLAKLNILFAGETSCPNRSCEADLEEVKLDCLVAGSEWRTRPCSYSCGVTLPELNLSAIGVVIAPTFLVVHSLNQGHTGVTGNSLGTIR</sequence>
<dbReference type="AlphaFoldDB" id="A0A7J7KU06"/>
<dbReference type="EMBL" id="VXIV02000005">
    <property type="protein sequence ID" value="KAF6041671.1"/>
    <property type="molecule type" value="Genomic_DNA"/>
</dbReference>
<evidence type="ECO:0000313" key="1">
    <source>
        <dbReference type="EMBL" id="KAF6041671.1"/>
    </source>
</evidence>
<proteinExistence type="predicted"/>
<evidence type="ECO:0000313" key="2">
    <source>
        <dbReference type="Proteomes" id="UP000593567"/>
    </source>
</evidence>
<protein>
    <submittedName>
        <fullName evidence="1">Uncharacterized protein</fullName>
    </submittedName>
</protein>
<name>A0A7J7KU06_BUGNE</name>
<organism evidence="1 2">
    <name type="scientific">Bugula neritina</name>
    <name type="common">Brown bryozoan</name>
    <name type="synonym">Sertularia neritina</name>
    <dbReference type="NCBI Taxonomy" id="10212"/>
    <lineage>
        <taxon>Eukaryota</taxon>
        <taxon>Metazoa</taxon>
        <taxon>Spiralia</taxon>
        <taxon>Lophotrochozoa</taxon>
        <taxon>Bryozoa</taxon>
        <taxon>Gymnolaemata</taxon>
        <taxon>Cheilostomatida</taxon>
        <taxon>Flustrina</taxon>
        <taxon>Buguloidea</taxon>
        <taxon>Bugulidae</taxon>
        <taxon>Bugula</taxon>
    </lineage>
</organism>